<dbReference type="NCBIfam" id="TIGR01076">
    <property type="entry name" value="sortase_fam"/>
    <property type="match status" value="1"/>
</dbReference>
<protein>
    <submittedName>
        <fullName evidence="3">Sortase A</fullName>
        <ecNumber evidence="3">3.4.22.70</ecNumber>
    </submittedName>
</protein>
<dbReference type="GO" id="GO:0016787">
    <property type="term" value="F:hydrolase activity"/>
    <property type="evidence" value="ECO:0007669"/>
    <property type="project" value="UniProtKB-KW"/>
</dbReference>
<keyword evidence="2" id="KW-0472">Membrane</keyword>
<dbReference type="EMBL" id="JAUSTM010000027">
    <property type="protein sequence ID" value="MDQ0223424.1"/>
    <property type="molecule type" value="Genomic_DNA"/>
</dbReference>
<keyword evidence="1 3" id="KW-0378">Hydrolase</keyword>
<organism evidence="3 4">
    <name type="scientific">Streptococcus moroccensis</name>
    <dbReference type="NCBI Taxonomy" id="1451356"/>
    <lineage>
        <taxon>Bacteria</taxon>
        <taxon>Bacillati</taxon>
        <taxon>Bacillota</taxon>
        <taxon>Bacilli</taxon>
        <taxon>Lactobacillales</taxon>
        <taxon>Streptococcaceae</taxon>
        <taxon>Streptococcus</taxon>
    </lineage>
</organism>
<evidence type="ECO:0000256" key="1">
    <source>
        <dbReference type="ARBA" id="ARBA00022801"/>
    </source>
</evidence>
<feature type="transmembrane region" description="Helical" evidence="2">
    <location>
        <begin position="9"/>
        <end position="27"/>
    </location>
</feature>
<accession>A0ABT9YTV3</accession>
<dbReference type="Pfam" id="PF04203">
    <property type="entry name" value="Sortase"/>
    <property type="match status" value="1"/>
</dbReference>
<reference evidence="3 4" key="1">
    <citation type="submission" date="2023-07" db="EMBL/GenBank/DDBJ databases">
        <title>Genomic Encyclopedia of Type Strains, Phase IV (KMG-IV): sequencing the most valuable type-strain genomes for metagenomic binning, comparative biology and taxonomic classification.</title>
        <authorList>
            <person name="Goeker M."/>
        </authorList>
    </citation>
    <scope>NUCLEOTIDE SEQUENCE [LARGE SCALE GENOMIC DNA]</scope>
    <source>
        <strain evidence="3 4">DSM 105143</strain>
    </source>
</reference>
<evidence type="ECO:0000313" key="3">
    <source>
        <dbReference type="EMBL" id="MDQ0223424.1"/>
    </source>
</evidence>
<dbReference type="InterPro" id="IPR023365">
    <property type="entry name" value="Sortase_dom-sf"/>
</dbReference>
<dbReference type="CDD" id="cd00004">
    <property type="entry name" value="Sortase"/>
    <property type="match status" value="1"/>
</dbReference>
<dbReference type="SUPFAM" id="SSF63817">
    <property type="entry name" value="Sortase"/>
    <property type="match status" value="1"/>
</dbReference>
<name>A0ABT9YTV3_9STRE</name>
<dbReference type="InterPro" id="IPR005754">
    <property type="entry name" value="Sortase"/>
</dbReference>
<comment type="caution">
    <text evidence="3">The sequence shown here is derived from an EMBL/GenBank/DDBJ whole genome shotgun (WGS) entry which is preliminary data.</text>
</comment>
<dbReference type="RefSeq" id="WP_307122570.1">
    <property type="nucleotide sequence ID" value="NZ_JAUSTM010000027.1"/>
</dbReference>
<proteinExistence type="predicted"/>
<gene>
    <name evidence="3" type="ORF">J2S23_002000</name>
</gene>
<dbReference type="Gene3D" id="2.40.260.10">
    <property type="entry name" value="Sortase"/>
    <property type="match status" value="1"/>
</dbReference>
<keyword evidence="4" id="KW-1185">Reference proteome</keyword>
<dbReference type="Proteomes" id="UP001223079">
    <property type="component" value="Unassembled WGS sequence"/>
</dbReference>
<keyword evidence="2" id="KW-0812">Transmembrane</keyword>
<sequence length="199" mass="22777">MKRLKPLKIFLRLASLACFIGAGWFFLQNTQEAKSAHRVSQRISNHLQSEQGHHLVASENGAMPVQEIDGTNFIGRLKIPSHQLVLPIAANYSFNQLYQTPTRYQGSYYTNDLVICAHNYPEHFEGLQTIALGEEVQLETVDGQEYRYLISNREYVEPTNVDSVYKQGVTGDDDWDLTLFTCTPAGLKRVIIRCERIYY</sequence>
<evidence type="ECO:0000313" key="4">
    <source>
        <dbReference type="Proteomes" id="UP001223079"/>
    </source>
</evidence>
<evidence type="ECO:0000256" key="2">
    <source>
        <dbReference type="SAM" id="Phobius"/>
    </source>
</evidence>
<dbReference type="EC" id="3.4.22.70" evidence="3"/>
<keyword evidence="2" id="KW-1133">Transmembrane helix</keyword>